<feature type="domain" description="U3 small nucleolar RNA-associated protein 6 homolog C-terminal" evidence="7">
    <location>
        <begin position="318"/>
        <end position="578"/>
    </location>
</feature>
<reference evidence="8" key="2">
    <citation type="journal article" date="2016" name="Mol. Ecol.">
        <title>Population genomics of the filarial nematode parasite Wuchereria bancrofti from mosquitoes.</title>
        <authorList>
            <person name="Small S.T."/>
            <person name="Reimer L.J."/>
            <person name="Tisch D.J."/>
            <person name="King C.L."/>
            <person name="Christensen B.M."/>
            <person name="Siba P.M."/>
            <person name="Kazura J.W."/>
            <person name="Serre D."/>
            <person name="Zimmerman P.A."/>
        </authorList>
    </citation>
    <scope>NUCLEOTIDE SEQUENCE</scope>
    <source>
        <strain evidence="8">pt0022</strain>
    </source>
</reference>
<dbReference type="GO" id="GO:0034388">
    <property type="term" value="C:Pwp2p-containing subcomplex of 90S preribosome"/>
    <property type="evidence" value="ECO:0007669"/>
    <property type="project" value="TreeGrafter"/>
</dbReference>
<evidence type="ECO:0000313" key="9">
    <source>
        <dbReference type="WBParaSite" id="mrna-Wban_02648"/>
    </source>
</evidence>
<keyword evidence="5" id="KW-0539">Nucleus</keyword>
<keyword evidence="4" id="KW-0677">Repeat</keyword>
<dbReference type="InterPro" id="IPR013949">
    <property type="entry name" value="Utp6"/>
</dbReference>
<reference evidence="9" key="3">
    <citation type="submission" date="2024-02" db="UniProtKB">
        <authorList>
            <consortium name="WormBaseParasite"/>
        </authorList>
    </citation>
    <scope>IDENTIFICATION</scope>
    <source>
        <strain evidence="9">pt0022</strain>
    </source>
</reference>
<accession>A0AAF5PM21</accession>
<evidence type="ECO:0000259" key="7">
    <source>
        <dbReference type="Pfam" id="PF24892"/>
    </source>
</evidence>
<dbReference type="GO" id="GO:0032040">
    <property type="term" value="C:small-subunit processome"/>
    <property type="evidence" value="ECO:0007669"/>
    <property type="project" value="TreeGrafter"/>
</dbReference>
<reference evidence="8" key="1">
    <citation type="submission" date="2015-03" db="EMBL/GenBank/DDBJ databases">
        <title>Wuchereria bancrofti Genome Sequencing Papua New Guinea Strain.</title>
        <authorList>
            <person name="Small S.T."/>
            <person name="Serre D."/>
            <person name="Zimmerman P.A."/>
        </authorList>
    </citation>
    <scope>NUCLEOTIDE SEQUENCE [LARGE SCALE GENOMIC DNA]</scope>
    <source>
        <strain evidence="8">pt0022</strain>
    </source>
</reference>
<dbReference type="GO" id="GO:0000462">
    <property type="term" value="P:maturation of SSU-rRNA from tricistronic rRNA transcript (SSU-rRNA, 5.8S rRNA, LSU-rRNA)"/>
    <property type="evidence" value="ECO:0007669"/>
    <property type="project" value="InterPro"/>
</dbReference>
<dbReference type="SMART" id="SM00386">
    <property type="entry name" value="HAT"/>
    <property type="match status" value="6"/>
</dbReference>
<evidence type="ECO:0000256" key="5">
    <source>
        <dbReference type="ARBA" id="ARBA00023242"/>
    </source>
</evidence>
<evidence type="ECO:0000256" key="2">
    <source>
        <dbReference type="ARBA" id="ARBA00010734"/>
    </source>
</evidence>
<evidence type="ECO:0000256" key="3">
    <source>
        <dbReference type="ARBA" id="ARBA00022552"/>
    </source>
</evidence>
<keyword evidence="3" id="KW-0698">rRNA processing</keyword>
<dbReference type="InterPro" id="IPR003107">
    <property type="entry name" value="HAT"/>
</dbReference>
<dbReference type="Proteomes" id="UP000093561">
    <property type="component" value="Unassembled WGS sequence"/>
</dbReference>
<evidence type="ECO:0000259" key="6">
    <source>
        <dbReference type="Pfam" id="PF08640"/>
    </source>
</evidence>
<sequence>MSEFVEEDIEGLLPVFETLRDVQLLSPTEIDAFVKRCHFFEYRLQKPRKDPSSFKGYTDYLGSIMKLVRMRRKRLKYRFREDEIEGKIIIKVANLLRQCCERFQGRAELWFDLIGFLKEEKMYIRCSKAYFRAMQLFPRNSALRIQAARFEYSVEHRIECARCIMQEGIRLNPTECSLWTNFVHLELDHVKWLITRKSILTGKGYHLPCTEEKELEVAAEAQKTLEMKVNIKEKSGQDAVLGLRVVETIINEALERCVSGRSAMLLNFWRIMKRYGLVARHLVKKLYDMLWTPKYKSEESWIAKSELMNYDQYSLYELFDKACADIPTERMHRHYLTLCQRHYSYDRDAEAKEKFREQLFWLISRGYGTDMDVRKFNVLVESSEEKEKVLGEAVKNNPGNAFFWMMLLQCKIKSNPTDVEAIRKLFNKATREAYDGSYGLASMYKVVIDWAHQYSEDDVDDFFRQATFRTTPKVACKMRCVRLNYMASVYHDRPNKLREEYFLFAKHPPNSIEVHRTFIKLELKSKQMSVKFVAQAFELMIVEFGRKAHECWIDYANFMLKYEPLTLQTIHRRAMASLVSDEVELFLAAYNKLLQNSVSNYTESDSDTEKDVENIDLIEDDDDDIAREAAIEAVENFQQENSS</sequence>
<dbReference type="SUPFAM" id="SSF48452">
    <property type="entry name" value="TPR-like"/>
    <property type="match status" value="1"/>
</dbReference>
<evidence type="ECO:0000256" key="4">
    <source>
        <dbReference type="ARBA" id="ARBA00022737"/>
    </source>
</evidence>
<dbReference type="InterPro" id="IPR055347">
    <property type="entry name" value="UTP6_N"/>
</dbReference>
<dbReference type="GO" id="GO:0030515">
    <property type="term" value="F:snoRNA binding"/>
    <property type="evidence" value="ECO:0007669"/>
    <property type="project" value="InterPro"/>
</dbReference>
<dbReference type="PANTHER" id="PTHR23271">
    <property type="entry name" value="HEPATOCELLULAR CARCINOMA-ASSOCIATED ANTIGEN 66"/>
    <property type="match status" value="1"/>
</dbReference>
<comment type="similarity">
    <text evidence="2">Belongs to the UTP6 family.</text>
</comment>
<dbReference type="AlphaFoldDB" id="A0AAF5PM21"/>
<evidence type="ECO:0000256" key="1">
    <source>
        <dbReference type="ARBA" id="ARBA00004604"/>
    </source>
</evidence>
<evidence type="ECO:0000313" key="8">
    <source>
        <dbReference type="Proteomes" id="UP000093561"/>
    </source>
</evidence>
<name>A0AAF5PM21_WUCBA</name>
<dbReference type="Gene3D" id="1.25.40.10">
    <property type="entry name" value="Tetratricopeptide repeat domain"/>
    <property type="match status" value="2"/>
</dbReference>
<dbReference type="InterPro" id="IPR056907">
    <property type="entry name" value="UTP6_C"/>
</dbReference>
<dbReference type="PANTHER" id="PTHR23271:SF1">
    <property type="entry name" value="U3 SMALL NUCLEOLAR RNA-ASSOCIATED PROTEIN 6 HOMOLOG"/>
    <property type="match status" value="1"/>
</dbReference>
<dbReference type="InterPro" id="IPR011990">
    <property type="entry name" value="TPR-like_helical_dom_sf"/>
</dbReference>
<protein>
    <submittedName>
        <fullName evidence="9">U3 small nucleolar RNA-associated protein 6</fullName>
    </submittedName>
</protein>
<feature type="domain" description="U3 small nucleolar RNA-associated protein 6 N-terminal" evidence="6">
    <location>
        <begin position="9"/>
        <end position="86"/>
    </location>
</feature>
<dbReference type="Pfam" id="PF08640">
    <property type="entry name" value="U3_assoc_6"/>
    <property type="match status" value="1"/>
</dbReference>
<dbReference type="WBParaSite" id="mrna-Wban_02648">
    <property type="protein sequence ID" value="mrna-Wban_02648"/>
    <property type="gene ID" value="Wban_02648"/>
</dbReference>
<dbReference type="Pfam" id="PF24892">
    <property type="entry name" value="UTP6_C"/>
    <property type="match status" value="1"/>
</dbReference>
<proteinExistence type="inferred from homology"/>
<comment type="subcellular location">
    <subcellularLocation>
        <location evidence="1">Nucleus</location>
        <location evidence="1">Nucleolus</location>
    </subcellularLocation>
</comment>
<organism evidence="8 9">
    <name type="scientific">Wuchereria bancrofti</name>
    <dbReference type="NCBI Taxonomy" id="6293"/>
    <lineage>
        <taxon>Eukaryota</taxon>
        <taxon>Metazoa</taxon>
        <taxon>Ecdysozoa</taxon>
        <taxon>Nematoda</taxon>
        <taxon>Chromadorea</taxon>
        <taxon>Rhabditida</taxon>
        <taxon>Spirurina</taxon>
        <taxon>Spiruromorpha</taxon>
        <taxon>Filarioidea</taxon>
        <taxon>Onchocercidae</taxon>
        <taxon>Wuchereria</taxon>
    </lineage>
</organism>